<name>A0A8K0NDF8_COCNU</name>
<dbReference type="Gene3D" id="1.10.472.10">
    <property type="entry name" value="Cyclin-like"/>
    <property type="match status" value="4"/>
</dbReference>
<dbReference type="AlphaFoldDB" id="A0A8K0NDF8"/>
<comment type="caution">
    <text evidence="9">The sequence shown here is derived from an EMBL/GenBank/DDBJ whole genome shotgun (WGS) entry which is preliminary data.</text>
</comment>
<dbReference type="Pfam" id="PF00134">
    <property type="entry name" value="Cyclin_N"/>
    <property type="match status" value="2"/>
</dbReference>
<reference evidence="9" key="1">
    <citation type="journal article" date="2017" name="Gigascience">
        <title>The genome draft of coconut (Cocos nucifera).</title>
        <authorList>
            <person name="Xiao Y."/>
            <person name="Xu P."/>
            <person name="Fan H."/>
            <person name="Baudouin L."/>
            <person name="Xia W."/>
            <person name="Bocs S."/>
            <person name="Xu J."/>
            <person name="Li Q."/>
            <person name="Guo A."/>
            <person name="Zhou L."/>
            <person name="Li J."/>
            <person name="Wu Y."/>
            <person name="Ma Z."/>
            <person name="Armero A."/>
            <person name="Issali A.E."/>
            <person name="Liu N."/>
            <person name="Peng M."/>
            <person name="Yang Y."/>
        </authorList>
    </citation>
    <scope>NUCLEOTIDE SEQUENCE</scope>
    <source>
        <tissue evidence="9">Spear leaf of Hainan Tall coconut</tissue>
    </source>
</reference>
<evidence type="ECO:0000256" key="4">
    <source>
        <dbReference type="ARBA" id="ARBA00023306"/>
    </source>
</evidence>
<dbReference type="CDD" id="cd20567">
    <property type="entry name" value="CYCLIN_AtCycB-like_rpt1"/>
    <property type="match status" value="2"/>
</dbReference>
<reference evidence="9" key="2">
    <citation type="submission" date="2019-07" db="EMBL/GenBank/DDBJ databases">
        <authorList>
            <person name="Yang Y."/>
            <person name="Bocs S."/>
            <person name="Baudouin L."/>
        </authorList>
    </citation>
    <scope>NUCLEOTIDE SEQUENCE</scope>
    <source>
        <tissue evidence="9">Spear leaf of Hainan Tall coconut</tissue>
    </source>
</reference>
<feature type="domain" description="Cyclin-like" evidence="7">
    <location>
        <begin position="769"/>
        <end position="851"/>
    </location>
</feature>
<feature type="domain" description="Cyclin C-terminal" evidence="8">
    <location>
        <begin position="341"/>
        <end position="449"/>
    </location>
</feature>
<organism evidence="9 10">
    <name type="scientific">Cocos nucifera</name>
    <name type="common">Coconut palm</name>
    <dbReference type="NCBI Taxonomy" id="13894"/>
    <lineage>
        <taxon>Eukaryota</taxon>
        <taxon>Viridiplantae</taxon>
        <taxon>Streptophyta</taxon>
        <taxon>Embryophyta</taxon>
        <taxon>Tracheophyta</taxon>
        <taxon>Spermatophyta</taxon>
        <taxon>Magnoliopsida</taxon>
        <taxon>Liliopsida</taxon>
        <taxon>Arecaceae</taxon>
        <taxon>Arecoideae</taxon>
        <taxon>Cocoseae</taxon>
        <taxon>Attaleinae</taxon>
        <taxon>Cocos</taxon>
    </lineage>
</organism>
<dbReference type="SMART" id="SM01332">
    <property type="entry name" value="Cyclin_C"/>
    <property type="match status" value="2"/>
</dbReference>
<dbReference type="CDD" id="cd20511">
    <property type="entry name" value="CYCLIN_AtCycB-like_rpt2"/>
    <property type="match status" value="1"/>
</dbReference>
<dbReference type="InterPro" id="IPR036915">
    <property type="entry name" value="Cyclin-like_sf"/>
</dbReference>
<evidence type="ECO:0000259" key="8">
    <source>
        <dbReference type="SMART" id="SM01332"/>
    </source>
</evidence>
<accession>A0A8K0NDF8</accession>
<dbReference type="OrthoDB" id="5590282at2759"/>
<evidence type="ECO:0000256" key="1">
    <source>
        <dbReference type="ARBA" id="ARBA00006955"/>
    </source>
</evidence>
<dbReference type="InterPro" id="IPR039361">
    <property type="entry name" value="Cyclin"/>
</dbReference>
<keyword evidence="10" id="KW-1185">Reference proteome</keyword>
<evidence type="ECO:0000256" key="3">
    <source>
        <dbReference type="ARBA" id="ARBA00023127"/>
    </source>
</evidence>
<feature type="domain" description="Cyclin-like" evidence="7">
    <location>
        <begin position="248"/>
        <end position="332"/>
    </location>
</feature>
<keyword evidence="4" id="KW-0131">Cell cycle</keyword>
<evidence type="ECO:0000259" key="7">
    <source>
        <dbReference type="SMART" id="SM00385"/>
    </source>
</evidence>
<feature type="transmembrane region" description="Helical" evidence="6">
    <location>
        <begin position="796"/>
        <end position="817"/>
    </location>
</feature>
<dbReference type="PANTHER" id="PTHR10177">
    <property type="entry name" value="CYCLINS"/>
    <property type="match status" value="1"/>
</dbReference>
<keyword evidence="6" id="KW-0472">Membrane</keyword>
<keyword evidence="6" id="KW-1133">Transmembrane helix</keyword>
<evidence type="ECO:0000256" key="2">
    <source>
        <dbReference type="ARBA" id="ARBA00022618"/>
    </source>
</evidence>
<dbReference type="SUPFAM" id="SSF47954">
    <property type="entry name" value="Cyclin-like"/>
    <property type="match status" value="4"/>
</dbReference>
<dbReference type="Pfam" id="PF02984">
    <property type="entry name" value="Cyclin_C"/>
    <property type="match status" value="2"/>
</dbReference>
<proteinExistence type="inferred from homology"/>
<dbReference type="EMBL" id="CM017887">
    <property type="protein sequence ID" value="KAG1370983.1"/>
    <property type="molecule type" value="Genomic_DNA"/>
</dbReference>
<dbReference type="FunFam" id="1.10.472.10:FF:000032">
    <property type="entry name" value="G2/mitotic-specific cyclin-1"/>
    <property type="match status" value="2"/>
</dbReference>
<keyword evidence="6" id="KW-0812">Transmembrane</keyword>
<feature type="domain" description="Cyclin C-terminal" evidence="8">
    <location>
        <begin position="765"/>
        <end position="882"/>
    </location>
</feature>
<evidence type="ECO:0000256" key="6">
    <source>
        <dbReference type="SAM" id="Phobius"/>
    </source>
</evidence>
<feature type="domain" description="Cyclin-like" evidence="7">
    <location>
        <begin position="345"/>
        <end position="427"/>
    </location>
</feature>
<dbReference type="InterPro" id="IPR004367">
    <property type="entry name" value="Cyclin_C-dom"/>
</dbReference>
<evidence type="ECO:0000313" key="9">
    <source>
        <dbReference type="EMBL" id="KAG1370983.1"/>
    </source>
</evidence>
<feature type="domain" description="Cyclin-like" evidence="7">
    <location>
        <begin position="672"/>
        <end position="756"/>
    </location>
</feature>
<dbReference type="GO" id="GO:0051301">
    <property type="term" value="P:cell division"/>
    <property type="evidence" value="ECO:0007669"/>
    <property type="project" value="UniProtKB-KW"/>
</dbReference>
<dbReference type="Proteomes" id="UP000797356">
    <property type="component" value="Chromosome 16"/>
</dbReference>
<dbReference type="InterPro" id="IPR048258">
    <property type="entry name" value="Cyclins_cyclin-box"/>
</dbReference>
<keyword evidence="3 5" id="KW-0195">Cyclin</keyword>
<gene>
    <name evidence="9" type="ORF">COCNU_16G000770</name>
</gene>
<keyword evidence="2" id="KW-0132">Cell division</keyword>
<dbReference type="GO" id="GO:0010332">
    <property type="term" value="P:response to gamma radiation"/>
    <property type="evidence" value="ECO:0007669"/>
    <property type="project" value="UniProtKB-ARBA"/>
</dbReference>
<dbReference type="PROSITE" id="PS00292">
    <property type="entry name" value="CYCLINS"/>
    <property type="match status" value="2"/>
</dbReference>
<dbReference type="FunFam" id="1.10.472.10:FF:000154">
    <property type="entry name" value="Cyclin-B1-4"/>
    <property type="match status" value="2"/>
</dbReference>
<protein>
    <submittedName>
        <fullName evidence="9">Putative G2/mitotic-specific cyclin-1</fullName>
    </submittedName>
</protein>
<evidence type="ECO:0000256" key="5">
    <source>
        <dbReference type="RuleBase" id="RU000383"/>
    </source>
</evidence>
<dbReference type="InterPro" id="IPR013763">
    <property type="entry name" value="Cyclin-like_dom"/>
</dbReference>
<sequence>MVDDPEFVSMWDVPIPIVKQKAPAGGDGKNRRALGDIGNLVMVRAVEGKSQPQISRPVTRLTTALRSLNYFKYIALSGVNHLMHSFLSRSSGAQLPANAQLAAIATADKKPVVVAADVAVRKGCAKAVKPKAAVKPKPKEIIKISPETNEELRHVNQQNFKKTSSRKKVHTFSSVLAARSKAALGITDKPKDLVHDIDALDADDQLAVVDYVEDIYKFYKLSENSSRPNDYMDSQVEINAKMRAILADWLIEVHHKFALMPETLYLTFYIIDRYLSLETVCRRDLQLVGVSAMLIACKYEEIWAPEVSDFICISDSAYSRGQILSKEKGILNKLEWNLTVPTPYMFLVRFLKAAMIDKEMEHMTFFFAELGLMHYSMIMYCPSLIAASAVYAARCTLKKTPFWSETLEHHTGFSEPQLLDCAQHLVSFHSKAAERDVPIPIVKQKAPAGGDGKNRRALGDIGNLVMVRAVEGKSQPQISRPVTRLTTALRSLNYFKYIALSGVNHLMHSFLSRSSGAQLPANAQLAAIATADKKPVVVAADVAVRKGCAKAVKPKAAVKPKPKEIIKISPETNEELRHVNQQNFKKTSSRKKVHTFSSVLAARSKAALGITDKPKDLVHDIDALDADDQLAVVDYVEDIYKFYKLSENSSRPNDYMDSQVEINAKMRAILADWLIEVHHKFALMPETLYLTFYIIDRYLSLETVCRRDLQLVGVSAMLIACKYEEIWAPEVSDFICISDSAYSRGQILSKEKGILNKLEWNLTVPTPYMFLVRFLKAAMIDKEMEHMTFFFAELGLMHYSMIMYCPSLIAASAVYAARCTLKKTPFWSETLEHHTGFSEPQLLDCAQHLVSFHSKAAESKLKVVFRKYSSPQCGAVALHPPAATKLLDELKAALT</sequence>
<dbReference type="SMART" id="SM00385">
    <property type="entry name" value="CYCLIN"/>
    <property type="match status" value="4"/>
</dbReference>
<evidence type="ECO:0000313" key="10">
    <source>
        <dbReference type="Proteomes" id="UP000797356"/>
    </source>
</evidence>
<comment type="similarity">
    <text evidence="1">Belongs to the cyclin family. Cyclin AB subfamily.</text>
</comment>
<dbReference type="InterPro" id="IPR006671">
    <property type="entry name" value="Cyclin_N"/>
</dbReference>